<proteinExistence type="predicted"/>
<feature type="compositionally biased region" description="Pro residues" evidence="1">
    <location>
        <begin position="171"/>
        <end position="196"/>
    </location>
</feature>
<protein>
    <submittedName>
        <fullName evidence="2">Uncharacterized protein</fullName>
    </submittedName>
</protein>
<sequence length="549" mass="59340">MSGVGEALAIVSAVAGLIQAYDAGSRIVRQIKARRLAHDALPPSDHLEESVEEGKRAIEELVAKGTKRFGPSFEEGDVTAQLALYQITIATQNALLESLAEARYDDGVIDFDTCIDTSDKARMDALGALADLYKRKLEEEQERKKRDAASESQQQQQQQQQQQRQQVQQRPPQPNPDQKLSPPPQQPTQLPTPPGQTAPAQAVPAPKPEQAPSPNPPPKKVKKSRTFNDVFRRKESGSQSATPMDTIPQAAELDPSPRASQQDMPIPHNPRRNTAASTSSSNTFSSMESRNSTVGYEDPVGLGVLVAPTNTRSDTGFSSMTTVSRHGTTLSTATTISPITKYGGFCKHAYDLREGSIKKGLSLAPASVYSGKLVYKCASSKCQFTGNAIHDKSGYHVNDKIFSSPSGIQWRWMFLAKSHIQQKEPKDPSFRCLVCLMLGDDSGIYHGHDVLLAHLVGHQGALLGGTRLEGPLLFTNHGVQPDLTDDFDVRFPTSEPHGSHDQPEVQHGGAAVVVAGGPTQLDLGTRLSDGVSSKAPTAFAYEAGDNPWA</sequence>
<feature type="compositionally biased region" description="Low complexity" evidence="1">
    <location>
        <begin position="272"/>
        <end position="292"/>
    </location>
</feature>
<reference evidence="2" key="1">
    <citation type="submission" date="2023-01" db="EMBL/GenBank/DDBJ databases">
        <title>Exophiala dermititidis isolated from Cystic Fibrosis Patient.</title>
        <authorList>
            <person name="Kurbessoian T."/>
            <person name="Crocker A."/>
            <person name="Murante D."/>
            <person name="Hogan D.A."/>
            <person name="Stajich J.E."/>
        </authorList>
    </citation>
    <scope>NUCLEOTIDE SEQUENCE</scope>
    <source>
        <strain evidence="2">Ex8</strain>
    </source>
</reference>
<feature type="compositionally biased region" description="Pro residues" evidence="1">
    <location>
        <begin position="205"/>
        <end position="218"/>
    </location>
</feature>
<feature type="compositionally biased region" description="Basic and acidic residues" evidence="1">
    <location>
        <begin position="140"/>
        <end position="149"/>
    </location>
</feature>
<organism evidence="2 3">
    <name type="scientific">Exophiala dermatitidis</name>
    <name type="common">Black yeast-like fungus</name>
    <name type="synonym">Wangiella dermatitidis</name>
    <dbReference type="NCBI Taxonomy" id="5970"/>
    <lineage>
        <taxon>Eukaryota</taxon>
        <taxon>Fungi</taxon>
        <taxon>Dikarya</taxon>
        <taxon>Ascomycota</taxon>
        <taxon>Pezizomycotina</taxon>
        <taxon>Eurotiomycetes</taxon>
        <taxon>Chaetothyriomycetidae</taxon>
        <taxon>Chaetothyriales</taxon>
        <taxon>Herpotrichiellaceae</taxon>
        <taxon>Exophiala</taxon>
    </lineage>
</organism>
<gene>
    <name evidence="2" type="ORF">HRR80_008684</name>
</gene>
<feature type="region of interest" description="Disordered" evidence="1">
    <location>
        <begin position="140"/>
        <end position="295"/>
    </location>
</feature>
<evidence type="ECO:0000256" key="1">
    <source>
        <dbReference type="SAM" id="MobiDB-lite"/>
    </source>
</evidence>
<name>A0AAN6IR31_EXODE</name>
<accession>A0AAN6IR31</accession>
<dbReference type="Proteomes" id="UP001161757">
    <property type="component" value="Unassembled WGS sequence"/>
</dbReference>
<evidence type="ECO:0000313" key="2">
    <source>
        <dbReference type="EMBL" id="KAJ8987313.1"/>
    </source>
</evidence>
<feature type="compositionally biased region" description="Low complexity" evidence="1">
    <location>
        <begin position="153"/>
        <end position="170"/>
    </location>
</feature>
<evidence type="ECO:0000313" key="3">
    <source>
        <dbReference type="Proteomes" id="UP001161757"/>
    </source>
</evidence>
<dbReference type="AlphaFoldDB" id="A0AAN6IR31"/>
<dbReference type="EMBL" id="JAJGCB010000026">
    <property type="protein sequence ID" value="KAJ8987313.1"/>
    <property type="molecule type" value="Genomic_DNA"/>
</dbReference>
<comment type="caution">
    <text evidence="2">The sequence shown here is derived from an EMBL/GenBank/DDBJ whole genome shotgun (WGS) entry which is preliminary data.</text>
</comment>